<feature type="transmembrane region" description="Helical" evidence="2">
    <location>
        <begin position="151"/>
        <end position="169"/>
    </location>
</feature>
<protein>
    <recommendedName>
        <fullName evidence="5">Copper resistance protein D domain-containing protein</fullName>
    </recommendedName>
</protein>
<dbReference type="EMBL" id="BOMG01000096">
    <property type="protein sequence ID" value="GID59356.1"/>
    <property type="molecule type" value="Genomic_DNA"/>
</dbReference>
<accession>A0ABQ3XLK2</accession>
<feature type="transmembrane region" description="Helical" evidence="2">
    <location>
        <begin position="84"/>
        <end position="105"/>
    </location>
</feature>
<evidence type="ECO:0000256" key="2">
    <source>
        <dbReference type="SAM" id="Phobius"/>
    </source>
</evidence>
<dbReference type="PANTHER" id="PTHR34820:SF4">
    <property type="entry name" value="INNER MEMBRANE PROTEIN YEBZ"/>
    <property type="match status" value="1"/>
</dbReference>
<feature type="transmembrane region" description="Helical" evidence="2">
    <location>
        <begin position="38"/>
        <end position="64"/>
    </location>
</feature>
<gene>
    <name evidence="3" type="ORF">Aco03nite_077600</name>
</gene>
<keyword evidence="4" id="KW-1185">Reference proteome</keyword>
<evidence type="ECO:0000313" key="3">
    <source>
        <dbReference type="EMBL" id="GID59356.1"/>
    </source>
</evidence>
<keyword evidence="2" id="KW-0472">Membrane</keyword>
<keyword evidence="2" id="KW-0812">Transmembrane</keyword>
<dbReference type="PANTHER" id="PTHR34820">
    <property type="entry name" value="INNER MEMBRANE PROTEIN YEBZ"/>
    <property type="match status" value="1"/>
</dbReference>
<organism evidence="3 4">
    <name type="scientific">Actinoplanes couchii</name>
    <dbReference type="NCBI Taxonomy" id="403638"/>
    <lineage>
        <taxon>Bacteria</taxon>
        <taxon>Bacillati</taxon>
        <taxon>Actinomycetota</taxon>
        <taxon>Actinomycetes</taxon>
        <taxon>Micromonosporales</taxon>
        <taxon>Micromonosporaceae</taxon>
        <taxon>Actinoplanes</taxon>
    </lineage>
</organism>
<proteinExistence type="predicted"/>
<feature type="transmembrane region" description="Helical" evidence="2">
    <location>
        <begin position="181"/>
        <end position="206"/>
    </location>
</feature>
<sequence>MVAATAAVVLIPALMFAGGVDTTVIPGLPDAGPVTPWALPVVTTASDLLAILLAGVLVTAAFLLPGDGPSVSAHGWLLLRRATWLAAAWFCVVVARILFSVSDVLGVPVPELGLQPIAGFTLSISQGQALMWQAGLILVVALLSRAGLSRGLAAVAAILALAAIVPPAFTGHASGAGDHQLAVSSLVLHILAATLWIGGLGGLLLVRRVKAFPEAVARYSRLALVCFIVTAISGTANAAVRLGDSPSSSDRGTGYSYSPRSVPLLLPV</sequence>
<comment type="caution">
    <text evidence="3">The sequence shown here is derived from an EMBL/GenBank/DDBJ whole genome shotgun (WGS) entry which is preliminary data.</text>
</comment>
<keyword evidence="2" id="KW-1133">Transmembrane helix</keyword>
<evidence type="ECO:0000256" key="1">
    <source>
        <dbReference type="ARBA" id="ARBA00004196"/>
    </source>
</evidence>
<feature type="transmembrane region" description="Helical" evidence="2">
    <location>
        <begin position="117"/>
        <end position="144"/>
    </location>
</feature>
<feature type="transmembrane region" description="Helical" evidence="2">
    <location>
        <begin position="218"/>
        <end position="240"/>
    </location>
</feature>
<name>A0ABQ3XLK2_9ACTN</name>
<dbReference type="Proteomes" id="UP000612282">
    <property type="component" value="Unassembled WGS sequence"/>
</dbReference>
<comment type="subcellular location">
    <subcellularLocation>
        <location evidence="1">Cell envelope</location>
    </subcellularLocation>
</comment>
<evidence type="ECO:0000313" key="4">
    <source>
        <dbReference type="Proteomes" id="UP000612282"/>
    </source>
</evidence>
<reference evidence="3 4" key="1">
    <citation type="submission" date="2021-01" db="EMBL/GenBank/DDBJ databases">
        <title>Whole genome shotgun sequence of Actinoplanes couchii NBRC 106145.</title>
        <authorList>
            <person name="Komaki H."/>
            <person name="Tamura T."/>
        </authorList>
    </citation>
    <scope>NUCLEOTIDE SEQUENCE [LARGE SCALE GENOMIC DNA]</scope>
    <source>
        <strain evidence="3 4">NBRC 106145</strain>
    </source>
</reference>
<evidence type="ECO:0008006" key="5">
    <source>
        <dbReference type="Google" id="ProtNLM"/>
    </source>
</evidence>
<dbReference type="InterPro" id="IPR032694">
    <property type="entry name" value="CopC/D"/>
</dbReference>